<name>A0ABU2MAW4_9ACTN</name>
<evidence type="ECO:0000313" key="4">
    <source>
        <dbReference type="EMBL" id="MDT0329819.1"/>
    </source>
</evidence>
<dbReference type="PROSITE" id="PS51352">
    <property type="entry name" value="THIOREDOXIN_2"/>
    <property type="match status" value="1"/>
</dbReference>
<evidence type="ECO:0000256" key="1">
    <source>
        <dbReference type="SAM" id="MobiDB-lite"/>
    </source>
</evidence>
<evidence type="ECO:0000256" key="2">
    <source>
        <dbReference type="SAM" id="SignalP"/>
    </source>
</evidence>
<comment type="caution">
    <text evidence="4">The sequence shown here is derived from an EMBL/GenBank/DDBJ whole genome shotgun (WGS) entry which is preliminary data.</text>
</comment>
<dbReference type="Pfam" id="PF00578">
    <property type="entry name" value="AhpC-TSA"/>
    <property type="match status" value="1"/>
</dbReference>
<organism evidence="4 5">
    <name type="scientific">Nocardiopsis lambiniae</name>
    <dbReference type="NCBI Taxonomy" id="3075539"/>
    <lineage>
        <taxon>Bacteria</taxon>
        <taxon>Bacillati</taxon>
        <taxon>Actinomycetota</taxon>
        <taxon>Actinomycetes</taxon>
        <taxon>Streptosporangiales</taxon>
        <taxon>Nocardiopsidaceae</taxon>
        <taxon>Nocardiopsis</taxon>
    </lineage>
</organism>
<dbReference type="InterPro" id="IPR050553">
    <property type="entry name" value="Thioredoxin_ResA/DsbE_sf"/>
</dbReference>
<dbReference type="PANTHER" id="PTHR42852:SF17">
    <property type="entry name" value="THIOREDOXIN-LIKE PROTEIN HI_1115"/>
    <property type="match status" value="1"/>
</dbReference>
<dbReference type="SUPFAM" id="SSF52833">
    <property type="entry name" value="Thioredoxin-like"/>
    <property type="match status" value="1"/>
</dbReference>
<dbReference type="InterPro" id="IPR013766">
    <property type="entry name" value="Thioredoxin_domain"/>
</dbReference>
<feature type="signal peptide" evidence="2">
    <location>
        <begin position="1"/>
        <end position="26"/>
    </location>
</feature>
<feature type="region of interest" description="Disordered" evidence="1">
    <location>
        <begin position="25"/>
        <end position="57"/>
    </location>
</feature>
<accession>A0ABU2MAW4</accession>
<protein>
    <submittedName>
        <fullName evidence="4">Redoxin domain-containing protein</fullName>
    </submittedName>
</protein>
<dbReference type="PROSITE" id="PS51257">
    <property type="entry name" value="PROKAR_LIPOPROTEIN"/>
    <property type="match status" value="1"/>
</dbReference>
<feature type="chain" id="PRO_5047494176" evidence="2">
    <location>
        <begin position="27"/>
        <end position="194"/>
    </location>
</feature>
<evidence type="ECO:0000259" key="3">
    <source>
        <dbReference type="PROSITE" id="PS51352"/>
    </source>
</evidence>
<sequence>MMKTDPRSFTAAATALVAALGLAACSAPEPEPESAPEPEASTVEQTRPETETGSETVESALPAFDAQTLDGQGLASTALAGEPLVLWFWAPWCSVCRGEASGIAEAAERYDGQVDFIGVAGLGEVQDMHAFTTDTGTDHMTHIVDEDGTIWSDFGVVGQPAFAFVNPDGTFETVAGTLTEDDLDAHVNAGPLAE</sequence>
<feature type="domain" description="Thioredoxin" evidence="3">
    <location>
        <begin position="55"/>
        <end position="192"/>
    </location>
</feature>
<evidence type="ECO:0000313" key="5">
    <source>
        <dbReference type="Proteomes" id="UP001183390"/>
    </source>
</evidence>
<dbReference type="PANTHER" id="PTHR42852">
    <property type="entry name" value="THIOL:DISULFIDE INTERCHANGE PROTEIN DSBE"/>
    <property type="match status" value="1"/>
</dbReference>
<gene>
    <name evidence="4" type="ORF">RM479_15505</name>
</gene>
<keyword evidence="5" id="KW-1185">Reference proteome</keyword>
<dbReference type="EMBL" id="JAVREP010000009">
    <property type="protein sequence ID" value="MDT0329819.1"/>
    <property type="molecule type" value="Genomic_DNA"/>
</dbReference>
<dbReference type="Proteomes" id="UP001183390">
    <property type="component" value="Unassembled WGS sequence"/>
</dbReference>
<dbReference type="InterPro" id="IPR036249">
    <property type="entry name" value="Thioredoxin-like_sf"/>
</dbReference>
<keyword evidence="2" id="KW-0732">Signal</keyword>
<reference evidence="5" key="1">
    <citation type="submission" date="2023-07" db="EMBL/GenBank/DDBJ databases">
        <title>30 novel species of actinomycetes from the DSMZ collection.</title>
        <authorList>
            <person name="Nouioui I."/>
        </authorList>
    </citation>
    <scope>NUCLEOTIDE SEQUENCE [LARGE SCALE GENOMIC DNA]</scope>
    <source>
        <strain evidence="5">DSM 44743</strain>
    </source>
</reference>
<proteinExistence type="predicted"/>
<dbReference type="Gene3D" id="3.40.30.10">
    <property type="entry name" value="Glutaredoxin"/>
    <property type="match status" value="1"/>
</dbReference>
<dbReference type="InterPro" id="IPR000866">
    <property type="entry name" value="AhpC/TSA"/>
</dbReference>